<comment type="caution">
    <text evidence="1">The sequence shown here is derived from an EMBL/GenBank/DDBJ whole genome shotgun (WGS) entry which is preliminary data.</text>
</comment>
<keyword evidence="2" id="KW-1185">Reference proteome</keyword>
<gene>
    <name evidence="1" type="ORF">Pla144_21640</name>
</gene>
<accession>A0A5C6CVC4</accession>
<evidence type="ECO:0008006" key="3">
    <source>
        <dbReference type="Google" id="ProtNLM"/>
    </source>
</evidence>
<reference evidence="1 2" key="1">
    <citation type="submission" date="2019-02" db="EMBL/GenBank/DDBJ databases">
        <title>Deep-cultivation of Planctomycetes and their phenomic and genomic characterization uncovers novel biology.</title>
        <authorList>
            <person name="Wiegand S."/>
            <person name="Jogler M."/>
            <person name="Boedeker C."/>
            <person name="Pinto D."/>
            <person name="Vollmers J."/>
            <person name="Rivas-Marin E."/>
            <person name="Kohn T."/>
            <person name="Peeters S.H."/>
            <person name="Heuer A."/>
            <person name="Rast P."/>
            <person name="Oberbeckmann S."/>
            <person name="Bunk B."/>
            <person name="Jeske O."/>
            <person name="Meyerdierks A."/>
            <person name="Storesund J.E."/>
            <person name="Kallscheuer N."/>
            <person name="Luecker S."/>
            <person name="Lage O.M."/>
            <person name="Pohl T."/>
            <person name="Merkel B.J."/>
            <person name="Hornburger P."/>
            <person name="Mueller R.-W."/>
            <person name="Bruemmer F."/>
            <person name="Labrenz M."/>
            <person name="Spormann A.M."/>
            <person name="Op Den Camp H."/>
            <person name="Overmann J."/>
            <person name="Amann R."/>
            <person name="Jetten M.S.M."/>
            <person name="Mascher T."/>
            <person name="Medema M.H."/>
            <person name="Devos D.P."/>
            <person name="Kaster A.-K."/>
            <person name="Ovreas L."/>
            <person name="Rohde M."/>
            <person name="Galperin M.Y."/>
            <person name="Jogler C."/>
        </authorList>
    </citation>
    <scope>NUCLEOTIDE SEQUENCE [LARGE SCALE GENOMIC DNA]</scope>
    <source>
        <strain evidence="1 2">Pla144</strain>
    </source>
</reference>
<dbReference type="RefSeq" id="WP_231936299.1">
    <property type="nucleotide sequence ID" value="NZ_SJPS01000003.1"/>
</dbReference>
<dbReference type="EMBL" id="SJPS01000003">
    <property type="protein sequence ID" value="TWU27391.1"/>
    <property type="molecule type" value="Genomic_DNA"/>
</dbReference>
<protein>
    <recommendedName>
        <fullName evidence="3">Integrase SAM-like N-terminal domain-containing protein</fullName>
    </recommendedName>
</protein>
<proteinExistence type="predicted"/>
<evidence type="ECO:0000313" key="1">
    <source>
        <dbReference type="EMBL" id="TWU27391.1"/>
    </source>
</evidence>
<sequence>MPRLSFQTPKYRKHRASGQAIVELSGHRHYLGPHGTKASKLEYDRLVSEWLASGRRAIGADNEAASITVSELILAYWKFVAQHYVKNGKPSTEQSSIRWALQPFKDLYGRTLAAEFGPLALKAVRLNYMQAGLSRRSINQNTRRLVRVFR</sequence>
<dbReference type="Proteomes" id="UP000318437">
    <property type="component" value="Unassembled WGS sequence"/>
</dbReference>
<name>A0A5C6CVC4_9BACT</name>
<evidence type="ECO:0000313" key="2">
    <source>
        <dbReference type="Proteomes" id="UP000318437"/>
    </source>
</evidence>
<organism evidence="1 2">
    <name type="scientific">Bythopirellula polymerisocia</name>
    <dbReference type="NCBI Taxonomy" id="2528003"/>
    <lineage>
        <taxon>Bacteria</taxon>
        <taxon>Pseudomonadati</taxon>
        <taxon>Planctomycetota</taxon>
        <taxon>Planctomycetia</taxon>
        <taxon>Pirellulales</taxon>
        <taxon>Lacipirellulaceae</taxon>
        <taxon>Bythopirellula</taxon>
    </lineage>
</organism>
<dbReference type="AlphaFoldDB" id="A0A5C6CVC4"/>